<keyword evidence="3 8" id="KW-0812">Transmembrane</keyword>
<comment type="caution">
    <text evidence="10">The sequence shown here is derived from an EMBL/GenBank/DDBJ whole genome shotgun (WGS) entry which is preliminary data.</text>
</comment>
<dbReference type="InterPro" id="IPR018617">
    <property type="entry name" value="Ima1_N"/>
</dbReference>
<dbReference type="AlphaFoldDB" id="A0A9P0LJ22"/>
<protein>
    <recommendedName>
        <fullName evidence="9">Ima1 N-terminal domain-containing protein</fullName>
    </recommendedName>
</protein>
<dbReference type="PANTHER" id="PTHR28646">
    <property type="entry name" value="TRANSMEMBRANE PROTEIN 201"/>
    <property type="match status" value="1"/>
</dbReference>
<dbReference type="GO" id="GO:0030473">
    <property type="term" value="P:nuclear migration along microtubule"/>
    <property type="evidence" value="ECO:0007669"/>
    <property type="project" value="TreeGrafter"/>
</dbReference>
<feature type="transmembrane region" description="Helical" evidence="8">
    <location>
        <begin position="273"/>
        <end position="294"/>
    </location>
</feature>
<evidence type="ECO:0000313" key="10">
    <source>
        <dbReference type="EMBL" id="CAH1994352.1"/>
    </source>
</evidence>
<dbReference type="GO" id="GO:0005521">
    <property type="term" value="F:lamin binding"/>
    <property type="evidence" value="ECO:0007669"/>
    <property type="project" value="TreeGrafter"/>
</dbReference>
<evidence type="ECO:0000256" key="8">
    <source>
        <dbReference type="SAM" id="Phobius"/>
    </source>
</evidence>
<evidence type="ECO:0000256" key="5">
    <source>
        <dbReference type="ARBA" id="ARBA00023136"/>
    </source>
</evidence>
<dbReference type="InterPro" id="IPR040041">
    <property type="entry name" value="TMEM201"/>
</dbReference>
<feature type="transmembrane region" description="Helical" evidence="8">
    <location>
        <begin position="301"/>
        <end position="321"/>
    </location>
</feature>
<accession>A0A9P0LJ22</accession>
<sequence>MQNILETVSVVASLLVLFLVLFVVVVNLYFLKSNDFHVRVNCWFCNVWTKVPYSQRNCWDCPSCFQYNGFSEDGGYNKVIEAQHAVGFTRLKSNVKTEPSTNYLCTYCNNNQQLKVYQLAKFTPLNEDKYDIEIEHFQKQLEKAYKLCKKCESVLKTTLDRQHSWIFGNRLKSLRKKGMSLIDLTKSSQGFSKKYKQSIFLKSIRYTLILLSMLMVCNVLKIKVEYPSDMKVKIPEKYDVIINDLSEVVNNSSAALNKEIDNLNKYLPNYIKVHGNILVMVSAVGFLLQIILVLFDRRSKIWKTVESVCWLAFLYTTAVILNKEYLFPVNVCQVFCSLILCYSYMNSSQVKPSNFKQRNKFEFKKLRKHIETNETSEEELEEIEEEEENHLSLSDSSTKSFKDTLNHSRSYRMSSPITANYKKKSTSFNSNDSFHNDLNRSLDNLKLDRGPSALFSEKKPLLSPPKLNVTQNPWTAGGFWKNDFSRSSSQSSGFVSHHPDAHYNSLPASREPSLSGDVDRASILSEPAYHLQPVEHQQYRNGFTASPQNGFARYPQNGVSETKLYYRGDNNTFYPVLSQNNMLVLSCSPQGNLGGAFAMRSMSISPEMVICDKPAYNGLFKNINGDSKSFKKM</sequence>
<comment type="subcellular location">
    <subcellularLocation>
        <location evidence="1">Nucleus inner membrane</location>
        <topology evidence="1">Multi-pass membrane protein</topology>
    </subcellularLocation>
</comment>
<evidence type="ECO:0000256" key="4">
    <source>
        <dbReference type="ARBA" id="ARBA00022989"/>
    </source>
</evidence>
<keyword evidence="11" id="KW-1185">Reference proteome</keyword>
<feature type="compositionally biased region" description="Acidic residues" evidence="7">
    <location>
        <begin position="374"/>
        <end position="388"/>
    </location>
</feature>
<feature type="transmembrane region" description="Helical" evidence="8">
    <location>
        <begin position="12"/>
        <end position="31"/>
    </location>
</feature>
<reference evidence="10" key="1">
    <citation type="submission" date="2022-03" db="EMBL/GenBank/DDBJ databases">
        <authorList>
            <person name="Sayadi A."/>
        </authorList>
    </citation>
    <scope>NUCLEOTIDE SEQUENCE</scope>
</reference>
<dbReference type="OrthoDB" id="5966927at2759"/>
<keyword evidence="4 8" id="KW-1133">Transmembrane helix</keyword>
<dbReference type="Pfam" id="PF09779">
    <property type="entry name" value="Ima1_N"/>
    <property type="match status" value="1"/>
</dbReference>
<dbReference type="Proteomes" id="UP001152888">
    <property type="component" value="Unassembled WGS sequence"/>
</dbReference>
<evidence type="ECO:0000256" key="2">
    <source>
        <dbReference type="ARBA" id="ARBA00007600"/>
    </source>
</evidence>
<feature type="domain" description="Ima1 N-terminal" evidence="9">
    <location>
        <begin position="40"/>
        <end position="153"/>
    </location>
</feature>
<dbReference type="PANTHER" id="PTHR28646:SF1">
    <property type="entry name" value="TRANSMEMBRANE PROTEIN 201"/>
    <property type="match status" value="1"/>
</dbReference>
<evidence type="ECO:0000256" key="7">
    <source>
        <dbReference type="SAM" id="MobiDB-lite"/>
    </source>
</evidence>
<feature type="region of interest" description="Disordered" evidence="7">
    <location>
        <begin position="374"/>
        <end position="400"/>
    </location>
</feature>
<gene>
    <name evidence="10" type="ORF">ACAOBT_LOCUS22077</name>
</gene>
<dbReference type="GO" id="GO:0005637">
    <property type="term" value="C:nuclear inner membrane"/>
    <property type="evidence" value="ECO:0007669"/>
    <property type="project" value="UniProtKB-SubCell"/>
</dbReference>
<organism evidence="10 11">
    <name type="scientific">Acanthoscelides obtectus</name>
    <name type="common">Bean weevil</name>
    <name type="synonym">Bruchus obtectus</name>
    <dbReference type="NCBI Taxonomy" id="200917"/>
    <lineage>
        <taxon>Eukaryota</taxon>
        <taxon>Metazoa</taxon>
        <taxon>Ecdysozoa</taxon>
        <taxon>Arthropoda</taxon>
        <taxon>Hexapoda</taxon>
        <taxon>Insecta</taxon>
        <taxon>Pterygota</taxon>
        <taxon>Neoptera</taxon>
        <taxon>Endopterygota</taxon>
        <taxon>Coleoptera</taxon>
        <taxon>Polyphaga</taxon>
        <taxon>Cucujiformia</taxon>
        <taxon>Chrysomeloidea</taxon>
        <taxon>Chrysomelidae</taxon>
        <taxon>Bruchinae</taxon>
        <taxon>Bruchini</taxon>
        <taxon>Acanthoscelides</taxon>
    </lineage>
</organism>
<dbReference type="GO" id="GO:0051015">
    <property type="term" value="F:actin filament binding"/>
    <property type="evidence" value="ECO:0007669"/>
    <property type="project" value="TreeGrafter"/>
</dbReference>
<comment type="similarity">
    <text evidence="2">Belongs to the TMEM201 family.</text>
</comment>
<dbReference type="EMBL" id="CAKOFQ010007198">
    <property type="protein sequence ID" value="CAH1994352.1"/>
    <property type="molecule type" value="Genomic_DNA"/>
</dbReference>
<proteinExistence type="inferred from homology"/>
<evidence type="ECO:0000256" key="3">
    <source>
        <dbReference type="ARBA" id="ARBA00022692"/>
    </source>
</evidence>
<evidence type="ECO:0000259" key="9">
    <source>
        <dbReference type="Pfam" id="PF09779"/>
    </source>
</evidence>
<keyword evidence="6" id="KW-0539">Nucleus</keyword>
<name>A0A9P0LJ22_ACAOB</name>
<keyword evidence="5 8" id="KW-0472">Membrane</keyword>
<evidence type="ECO:0000313" key="11">
    <source>
        <dbReference type="Proteomes" id="UP001152888"/>
    </source>
</evidence>
<evidence type="ECO:0000256" key="6">
    <source>
        <dbReference type="ARBA" id="ARBA00023242"/>
    </source>
</evidence>
<evidence type="ECO:0000256" key="1">
    <source>
        <dbReference type="ARBA" id="ARBA00004473"/>
    </source>
</evidence>
<feature type="transmembrane region" description="Helical" evidence="8">
    <location>
        <begin position="203"/>
        <end position="222"/>
    </location>
</feature>